<dbReference type="KEGG" id="grc:GI584_14450"/>
<evidence type="ECO:0000313" key="1">
    <source>
        <dbReference type="EMBL" id="QGH35173.1"/>
    </source>
</evidence>
<evidence type="ECO:0000313" key="2">
    <source>
        <dbReference type="Proteomes" id="UP000339690"/>
    </source>
</evidence>
<gene>
    <name evidence="1" type="ORF">GI584_14450</name>
</gene>
<accession>A0A5Q2TMF5</accession>
<dbReference type="RefSeq" id="WP_153791647.1">
    <property type="nucleotide sequence ID" value="NZ_CP045915.1"/>
</dbReference>
<reference evidence="1 2" key="1">
    <citation type="submission" date="2019-11" db="EMBL/GenBank/DDBJ databases">
        <title>Gracilibacillus salitolerans sp. nov., a moderate halophile isolated from a saline soil in northwest China.</title>
        <authorList>
            <person name="Gan L."/>
        </authorList>
    </citation>
    <scope>NUCLEOTIDE SEQUENCE [LARGE SCALE GENOMIC DNA]</scope>
    <source>
        <strain evidence="1 2">SCU50</strain>
    </source>
</reference>
<organism evidence="1 2">
    <name type="scientific">Gracilibacillus salitolerans</name>
    <dbReference type="NCBI Taxonomy" id="2663022"/>
    <lineage>
        <taxon>Bacteria</taxon>
        <taxon>Bacillati</taxon>
        <taxon>Bacillota</taxon>
        <taxon>Bacilli</taxon>
        <taxon>Bacillales</taxon>
        <taxon>Bacillaceae</taxon>
        <taxon>Gracilibacillus</taxon>
    </lineage>
</organism>
<dbReference type="Proteomes" id="UP000339690">
    <property type="component" value="Chromosome"/>
</dbReference>
<name>A0A5Q2TMF5_9BACI</name>
<protein>
    <submittedName>
        <fullName evidence="1">Uncharacterized protein</fullName>
    </submittedName>
</protein>
<dbReference type="AlphaFoldDB" id="A0A5Q2TMF5"/>
<dbReference type="EMBL" id="CP045915">
    <property type="protein sequence ID" value="QGH35173.1"/>
    <property type="molecule type" value="Genomic_DNA"/>
</dbReference>
<keyword evidence="2" id="KW-1185">Reference proteome</keyword>
<proteinExistence type="predicted"/>
<sequence length="45" mass="5122">MKQISNKIPAAAYISGCCESEEEACFEVHYANGNWWKYYANGTWG</sequence>